<keyword evidence="2" id="KW-1185">Reference proteome</keyword>
<gene>
    <name evidence="1" type="ORF">ACFPZI_29435</name>
</gene>
<dbReference type="Proteomes" id="UP001596180">
    <property type="component" value="Unassembled WGS sequence"/>
</dbReference>
<evidence type="ECO:0008006" key="3">
    <source>
        <dbReference type="Google" id="ProtNLM"/>
    </source>
</evidence>
<protein>
    <recommendedName>
        <fullName evidence="3">Lipid/polyisoprenoid-binding YceI-like domain-containing protein</fullName>
    </recommendedName>
</protein>
<comment type="caution">
    <text evidence="1">The sequence shown here is derived from an EMBL/GenBank/DDBJ whole genome shotgun (WGS) entry which is preliminary data.</text>
</comment>
<proteinExistence type="predicted"/>
<evidence type="ECO:0000313" key="1">
    <source>
        <dbReference type="EMBL" id="MFC5855752.1"/>
    </source>
</evidence>
<reference evidence="2" key="1">
    <citation type="journal article" date="2019" name="Int. J. Syst. Evol. Microbiol.">
        <title>The Global Catalogue of Microorganisms (GCM) 10K type strain sequencing project: providing services to taxonomists for standard genome sequencing and annotation.</title>
        <authorList>
            <consortium name="The Broad Institute Genomics Platform"/>
            <consortium name="The Broad Institute Genome Sequencing Center for Infectious Disease"/>
            <person name="Wu L."/>
            <person name="Ma J."/>
        </authorList>
    </citation>
    <scope>NUCLEOTIDE SEQUENCE [LARGE SCALE GENOMIC DNA]</scope>
    <source>
        <strain evidence="2">JCM 10411</strain>
    </source>
</reference>
<organism evidence="1 2">
    <name type="scientific">Streptomyces chlorus</name>
    <dbReference type="NCBI Taxonomy" id="887452"/>
    <lineage>
        <taxon>Bacteria</taxon>
        <taxon>Bacillati</taxon>
        <taxon>Actinomycetota</taxon>
        <taxon>Actinomycetes</taxon>
        <taxon>Kitasatosporales</taxon>
        <taxon>Streptomycetaceae</taxon>
        <taxon>Streptomyces</taxon>
    </lineage>
</organism>
<dbReference type="EMBL" id="JBHSOA010000074">
    <property type="protein sequence ID" value="MFC5855752.1"/>
    <property type="molecule type" value="Genomic_DNA"/>
</dbReference>
<evidence type="ECO:0000313" key="2">
    <source>
        <dbReference type="Proteomes" id="UP001596180"/>
    </source>
</evidence>
<name>A0ABW1E5N9_9ACTN</name>
<sequence length="82" mass="8237">MTTAAAVPFRPLSLQVAGTRRLGPSPARVTFSGAALRGFRPDGLDQSLTLVDIDIDIDIATSPTSAVSNAAASPAWGTGAAA</sequence>
<accession>A0ABW1E5N9</accession>
<dbReference type="Gene3D" id="2.40.30.10">
    <property type="entry name" value="Translation factors"/>
    <property type="match status" value="1"/>
</dbReference>
<dbReference type="RefSeq" id="WP_381369283.1">
    <property type="nucleotide sequence ID" value="NZ_JBHSOA010000074.1"/>
</dbReference>